<dbReference type="Proteomes" id="UP001500713">
    <property type="component" value="Unassembled WGS sequence"/>
</dbReference>
<protein>
    <submittedName>
        <fullName evidence="2">Uncharacterized protein</fullName>
    </submittedName>
</protein>
<evidence type="ECO:0000313" key="3">
    <source>
        <dbReference type="Proteomes" id="UP001500713"/>
    </source>
</evidence>
<accession>A0ABP3K2Y1</accession>
<keyword evidence="1" id="KW-0812">Transmembrane</keyword>
<keyword evidence="1" id="KW-0472">Membrane</keyword>
<evidence type="ECO:0000313" key="2">
    <source>
        <dbReference type="EMBL" id="GAA0469943.1"/>
    </source>
</evidence>
<name>A0ABP3K2Y1_9SPHN</name>
<keyword evidence="1" id="KW-1133">Transmembrane helix</keyword>
<dbReference type="EMBL" id="BAAAEM010000002">
    <property type="protein sequence ID" value="GAA0469943.1"/>
    <property type="molecule type" value="Genomic_DNA"/>
</dbReference>
<comment type="caution">
    <text evidence="2">The sequence shown here is derived from an EMBL/GenBank/DDBJ whole genome shotgun (WGS) entry which is preliminary data.</text>
</comment>
<reference evidence="3" key="1">
    <citation type="journal article" date="2019" name="Int. J. Syst. Evol. Microbiol.">
        <title>The Global Catalogue of Microorganisms (GCM) 10K type strain sequencing project: providing services to taxonomists for standard genome sequencing and annotation.</title>
        <authorList>
            <consortium name="The Broad Institute Genomics Platform"/>
            <consortium name="The Broad Institute Genome Sequencing Center for Infectious Disease"/>
            <person name="Wu L."/>
            <person name="Ma J."/>
        </authorList>
    </citation>
    <scope>NUCLEOTIDE SEQUENCE [LARGE SCALE GENOMIC DNA]</scope>
    <source>
        <strain evidence="3">JCM 14162</strain>
    </source>
</reference>
<evidence type="ECO:0000256" key="1">
    <source>
        <dbReference type="SAM" id="Phobius"/>
    </source>
</evidence>
<proteinExistence type="predicted"/>
<feature type="transmembrane region" description="Helical" evidence="1">
    <location>
        <begin position="41"/>
        <end position="58"/>
    </location>
</feature>
<organism evidence="2 3">
    <name type="scientific">Parasphingorhabdus litoris</name>
    <dbReference type="NCBI Taxonomy" id="394733"/>
    <lineage>
        <taxon>Bacteria</taxon>
        <taxon>Pseudomonadati</taxon>
        <taxon>Pseudomonadota</taxon>
        <taxon>Alphaproteobacteria</taxon>
        <taxon>Sphingomonadales</taxon>
        <taxon>Sphingomonadaceae</taxon>
        <taxon>Parasphingorhabdus</taxon>
    </lineage>
</organism>
<sequence length="59" mass="6963">MYNESAKHPFRLSLPKEAFAIAEDERVIAAPKKKWMNEDTSMFMLSFSAFFTAFYLFIF</sequence>
<gene>
    <name evidence="2" type="ORF">GCM10009096_08580</name>
</gene>
<keyword evidence="3" id="KW-1185">Reference proteome</keyword>